<protein>
    <recommendedName>
        <fullName evidence="4">Secreted protein</fullName>
    </recommendedName>
</protein>
<name>A0ABV0WU40_9TELE</name>
<dbReference type="EMBL" id="JAHRIM010070154">
    <property type="protein sequence ID" value="MEQ2272549.1"/>
    <property type="molecule type" value="Genomic_DNA"/>
</dbReference>
<dbReference type="Proteomes" id="UP001444071">
    <property type="component" value="Unassembled WGS sequence"/>
</dbReference>
<proteinExistence type="predicted"/>
<feature type="signal peptide" evidence="1">
    <location>
        <begin position="1"/>
        <end position="23"/>
    </location>
</feature>
<organism evidence="2 3">
    <name type="scientific">Xenotaenia resolanae</name>
    <dbReference type="NCBI Taxonomy" id="208358"/>
    <lineage>
        <taxon>Eukaryota</taxon>
        <taxon>Metazoa</taxon>
        <taxon>Chordata</taxon>
        <taxon>Craniata</taxon>
        <taxon>Vertebrata</taxon>
        <taxon>Euteleostomi</taxon>
        <taxon>Actinopterygii</taxon>
        <taxon>Neopterygii</taxon>
        <taxon>Teleostei</taxon>
        <taxon>Neoteleostei</taxon>
        <taxon>Acanthomorphata</taxon>
        <taxon>Ovalentaria</taxon>
        <taxon>Atherinomorphae</taxon>
        <taxon>Cyprinodontiformes</taxon>
        <taxon>Goodeidae</taxon>
        <taxon>Xenotaenia</taxon>
    </lineage>
</organism>
<keyword evidence="1" id="KW-0732">Signal</keyword>
<evidence type="ECO:0000313" key="3">
    <source>
        <dbReference type="Proteomes" id="UP001444071"/>
    </source>
</evidence>
<keyword evidence="3" id="KW-1185">Reference proteome</keyword>
<evidence type="ECO:0000256" key="1">
    <source>
        <dbReference type="SAM" id="SignalP"/>
    </source>
</evidence>
<evidence type="ECO:0008006" key="4">
    <source>
        <dbReference type="Google" id="ProtNLM"/>
    </source>
</evidence>
<reference evidence="2 3" key="1">
    <citation type="submission" date="2021-06" db="EMBL/GenBank/DDBJ databases">
        <authorList>
            <person name="Palmer J.M."/>
        </authorList>
    </citation>
    <scope>NUCLEOTIDE SEQUENCE [LARGE SCALE GENOMIC DNA]</scope>
    <source>
        <strain evidence="2 3">XR_2019</strain>
        <tissue evidence="2">Muscle</tissue>
    </source>
</reference>
<evidence type="ECO:0000313" key="2">
    <source>
        <dbReference type="EMBL" id="MEQ2272549.1"/>
    </source>
</evidence>
<comment type="caution">
    <text evidence="2">The sequence shown here is derived from an EMBL/GenBank/DDBJ whole genome shotgun (WGS) entry which is preliminary data.</text>
</comment>
<gene>
    <name evidence="2" type="ORF">XENORESO_021724</name>
</gene>
<sequence length="103" mass="11531">MIIYMFTIRLVGAVCHMCPQVRCGDFFPPYSLFCDTAYVVVQVRRTSALSQVGYVRLFFNYTSLQQTERDGDLEMVPLPSANEGALPSIPAAFSFEIFIDSGC</sequence>
<feature type="chain" id="PRO_5046670860" description="Secreted protein" evidence="1">
    <location>
        <begin position="24"/>
        <end position="103"/>
    </location>
</feature>
<accession>A0ABV0WU40</accession>